<dbReference type="Proteomes" id="UP000403266">
    <property type="component" value="Unassembled WGS sequence"/>
</dbReference>
<keyword evidence="2" id="KW-1185">Reference proteome</keyword>
<evidence type="ECO:0000313" key="2">
    <source>
        <dbReference type="Proteomes" id="UP000403266"/>
    </source>
</evidence>
<evidence type="ECO:0000313" key="1">
    <source>
        <dbReference type="EMBL" id="MPR25355.1"/>
    </source>
</evidence>
<dbReference type="OrthoDB" id="5593847at2"/>
<name>A0A5N7MEQ2_9HYPH</name>
<sequence>MFQYQWTSRPVTLNAELSATMRNETQGVEALAVRLFQLTQLEVINQERRGHDAEITSALLKEVAANRFGLIAPILDALRQNNQRKIKQYEDLLQLNLPKLQQNVDDAINLSILQEQSQSRQQLAFEHHRAISSLITMGYDQATAKQAVDRIFEADPNLSAPSAVRQILNAVDPGPASEFACSSESLKSIAEMALAGQSASMRSERQV</sequence>
<dbReference type="GO" id="GO:0006310">
    <property type="term" value="P:DNA recombination"/>
    <property type="evidence" value="ECO:0007669"/>
    <property type="project" value="InterPro"/>
</dbReference>
<dbReference type="InterPro" id="IPR036267">
    <property type="entry name" value="RuvA_C_sf"/>
</dbReference>
<dbReference type="EMBL" id="VOSK01000022">
    <property type="protein sequence ID" value="MPR25355.1"/>
    <property type="molecule type" value="Genomic_DNA"/>
</dbReference>
<protein>
    <submittedName>
        <fullName evidence="1">Uncharacterized protein</fullName>
    </submittedName>
</protein>
<reference evidence="1 2" key="1">
    <citation type="journal article" date="2019" name="Syst. Appl. Microbiol.">
        <title>Microvirga tunisiensis sp. nov., a root nodule symbiotic bacterium isolated from Lupinus micranthus and L. luteus grown in Northern Tunisia.</title>
        <authorList>
            <person name="Msaddak A."/>
            <person name="Rejili M."/>
            <person name="Duran D."/>
            <person name="Mars M."/>
            <person name="Palacios J.M."/>
            <person name="Ruiz-Argueso T."/>
            <person name="Rey L."/>
            <person name="Imperial J."/>
        </authorList>
    </citation>
    <scope>NUCLEOTIDE SEQUENCE [LARGE SCALE GENOMIC DNA]</scope>
    <source>
        <strain evidence="1 2">Lmie10</strain>
    </source>
</reference>
<dbReference type="CDD" id="cd14332">
    <property type="entry name" value="UBA_RuvA_C"/>
    <property type="match status" value="1"/>
</dbReference>
<dbReference type="Gene3D" id="1.10.8.10">
    <property type="entry name" value="DNA helicase RuvA subunit, C-terminal domain"/>
    <property type="match status" value="1"/>
</dbReference>
<organism evidence="1 2">
    <name type="scientific">Microvirga tunisiensis</name>
    <dbReference type="NCBI Taxonomy" id="2108360"/>
    <lineage>
        <taxon>Bacteria</taxon>
        <taxon>Pseudomonadati</taxon>
        <taxon>Pseudomonadota</taxon>
        <taxon>Alphaproteobacteria</taxon>
        <taxon>Hyphomicrobiales</taxon>
        <taxon>Methylobacteriaceae</taxon>
        <taxon>Microvirga</taxon>
    </lineage>
</organism>
<dbReference type="RefSeq" id="WP_152710954.1">
    <property type="nucleotide sequence ID" value="NZ_VOSJ01000021.1"/>
</dbReference>
<accession>A0A5N7MEQ2</accession>
<dbReference type="GO" id="GO:0006281">
    <property type="term" value="P:DNA repair"/>
    <property type="evidence" value="ECO:0007669"/>
    <property type="project" value="InterPro"/>
</dbReference>
<gene>
    <name evidence="1" type="ORF">FS320_08930</name>
</gene>
<proteinExistence type="predicted"/>
<dbReference type="GO" id="GO:0009379">
    <property type="term" value="C:Holliday junction helicase complex"/>
    <property type="evidence" value="ECO:0007669"/>
    <property type="project" value="InterPro"/>
</dbReference>
<dbReference type="InterPro" id="IPR011114">
    <property type="entry name" value="RuvA_C"/>
</dbReference>
<dbReference type="SUPFAM" id="SSF46929">
    <property type="entry name" value="DNA helicase RuvA subunit, C-terminal domain"/>
    <property type="match status" value="1"/>
</dbReference>
<dbReference type="GO" id="GO:0009378">
    <property type="term" value="F:four-way junction helicase activity"/>
    <property type="evidence" value="ECO:0007669"/>
    <property type="project" value="InterPro"/>
</dbReference>
<comment type="caution">
    <text evidence="1">The sequence shown here is derived from an EMBL/GenBank/DDBJ whole genome shotgun (WGS) entry which is preliminary data.</text>
</comment>
<dbReference type="GO" id="GO:0005524">
    <property type="term" value="F:ATP binding"/>
    <property type="evidence" value="ECO:0007669"/>
    <property type="project" value="InterPro"/>
</dbReference>
<dbReference type="AlphaFoldDB" id="A0A5N7MEQ2"/>